<keyword evidence="4 8" id="KW-0592">Phosphate transport</keyword>
<comment type="subcellular location">
    <subcellularLocation>
        <location evidence="1 8">Membrane</location>
        <topology evidence="1 8">Multi-pass membrane protein</topology>
    </subcellularLocation>
</comment>
<evidence type="ECO:0000313" key="10">
    <source>
        <dbReference type="EMBL" id="CAD5232872.1"/>
    </source>
</evidence>
<dbReference type="AlphaFoldDB" id="A0A811LT12"/>
<keyword evidence="6 8" id="KW-1133">Transmembrane helix</keyword>
<feature type="domain" description="BTB" evidence="9">
    <location>
        <begin position="40"/>
        <end position="98"/>
    </location>
</feature>
<evidence type="ECO:0000256" key="6">
    <source>
        <dbReference type="ARBA" id="ARBA00022989"/>
    </source>
</evidence>
<gene>
    <name evidence="10" type="ORF">BXYJ_LOCUS12963</name>
</gene>
<dbReference type="EMBL" id="CAJFCV020000005">
    <property type="protein sequence ID" value="CAG9125975.1"/>
    <property type="molecule type" value="Genomic_DNA"/>
</dbReference>
<organism evidence="10 11">
    <name type="scientific">Bursaphelenchus xylophilus</name>
    <name type="common">Pinewood nematode worm</name>
    <name type="synonym">Aphelenchoides xylophilus</name>
    <dbReference type="NCBI Taxonomy" id="6326"/>
    <lineage>
        <taxon>Eukaryota</taxon>
        <taxon>Metazoa</taxon>
        <taxon>Ecdysozoa</taxon>
        <taxon>Nematoda</taxon>
        <taxon>Chromadorea</taxon>
        <taxon>Rhabditida</taxon>
        <taxon>Tylenchina</taxon>
        <taxon>Tylenchomorpha</taxon>
        <taxon>Aphelenchoidea</taxon>
        <taxon>Aphelenchoididae</taxon>
        <taxon>Bursaphelenchus</taxon>
    </lineage>
</organism>
<keyword evidence="3 8" id="KW-0813">Transport</keyword>
<evidence type="ECO:0000259" key="9">
    <source>
        <dbReference type="PROSITE" id="PS50097"/>
    </source>
</evidence>
<evidence type="ECO:0000256" key="3">
    <source>
        <dbReference type="ARBA" id="ARBA00022448"/>
    </source>
</evidence>
<dbReference type="PANTHER" id="PTHR11101">
    <property type="entry name" value="PHOSPHATE TRANSPORTER"/>
    <property type="match status" value="1"/>
</dbReference>
<evidence type="ECO:0000313" key="11">
    <source>
        <dbReference type="Proteomes" id="UP000659654"/>
    </source>
</evidence>
<name>A0A811LT12_BURXY</name>
<dbReference type="GO" id="GO:0005315">
    <property type="term" value="F:phosphate transmembrane transporter activity"/>
    <property type="evidence" value="ECO:0007669"/>
    <property type="project" value="InterPro"/>
</dbReference>
<dbReference type="Pfam" id="PF01384">
    <property type="entry name" value="PHO4"/>
    <property type="match status" value="1"/>
</dbReference>
<feature type="transmembrane region" description="Helical" evidence="8">
    <location>
        <begin position="358"/>
        <end position="381"/>
    </location>
</feature>
<evidence type="ECO:0000256" key="2">
    <source>
        <dbReference type="ARBA" id="ARBA00009916"/>
    </source>
</evidence>
<comment type="function">
    <text evidence="8">Sodium-phosphate symporter.</text>
</comment>
<dbReference type="SUPFAM" id="SSF54695">
    <property type="entry name" value="POZ domain"/>
    <property type="match status" value="1"/>
</dbReference>
<comment type="similarity">
    <text evidence="2 8">Belongs to the inorganic phosphate transporter (PiT) (TC 2.A.20) family.</text>
</comment>
<keyword evidence="11" id="KW-1185">Reference proteome</keyword>
<evidence type="ECO:0000256" key="1">
    <source>
        <dbReference type="ARBA" id="ARBA00004141"/>
    </source>
</evidence>
<evidence type="ECO:0000256" key="5">
    <source>
        <dbReference type="ARBA" id="ARBA00022692"/>
    </source>
</evidence>
<dbReference type="SMR" id="A0A811LT12"/>
<dbReference type="SMART" id="SM00225">
    <property type="entry name" value="BTB"/>
    <property type="match status" value="1"/>
</dbReference>
<dbReference type="PROSITE" id="PS50097">
    <property type="entry name" value="BTB"/>
    <property type="match status" value="1"/>
</dbReference>
<dbReference type="Proteomes" id="UP000582659">
    <property type="component" value="Unassembled WGS sequence"/>
</dbReference>
<sequence length="687" mass="76344">MSNSCCSRKLEVENQVNALREKVNKNPEKEDCLFNNPRFSDFQIKAGPKTFYVTKHQLALKSEVFQRMFNYDMKETNEGFLELQDDADAVKAMLRYIYMYKKVKGNKLARKVVHLAHRYEINELKDQCELEMIDRLTKEEARESWRVADTLDLSLLFVKCNEILYYDFKDIEDSELKENILDVSITPVDDYTAKGVSSYLIFNNSKFKISYNVYPCWWAANRVLEPAHVLAFALGFSLGANDVSNAFGTSVGSKVLTVHQAYSLATVAETAGALLVGYNVVDTMRKGVVDVNIYEGEERLFFLGQLGVLGGCSTWLMTATALDLPVSSSHSIVGATVGFSLALKGTAGIDWSVIYRIMASWVISPLFSALISGCFYILLDITVLRRKDPVKNGLILLPFFYFFCIAFNTFNVVFQGSKILGLESVDLVWALLIAILAGCLVAAFSQFVLRPILLNYIAKNDKKNAKNKPTVIPVDIEIKLNGSPLPLPAHSVVEKQTFGLRPRQFFHWLLPVKHREEDEHALRLFSTIQVFTACFAGFAHGASDVANAIAPLAAMLAVYQEASVKQEQPVSIWVFVFGVSAIVIGLWVLGHRIIKVVGTKMSHVHPASGFTIEFGAAVTSVLAAKLGLPISTTHSLVGSVVAVGTIKAGEGVNWSVFRSIVMSWVLTLPITICLSAFYTFLLKQFAF</sequence>
<feature type="transmembrane region" description="Helical" evidence="8">
    <location>
        <begin position="570"/>
        <end position="589"/>
    </location>
</feature>
<keyword evidence="7 8" id="KW-0472">Membrane</keyword>
<dbReference type="Gene3D" id="3.30.710.10">
    <property type="entry name" value="Potassium Channel Kv1.1, Chain A"/>
    <property type="match status" value="1"/>
</dbReference>
<dbReference type="OrthoDB" id="260807at2759"/>
<evidence type="ECO:0000256" key="8">
    <source>
        <dbReference type="RuleBase" id="RU363058"/>
    </source>
</evidence>
<evidence type="ECO:0000256" key="7">
    <source>
        <dbReference type="ARBA" id="ARBA00023136"/>
    </source>
</evidence>
<accession>A0A811LT12</accession>
<comment type="caution">
    <text evidence="10">The sequence shown here is derived from an EMBL/GenBank/DDBJ whole genome shotgun (WGS) entry which is preliminary data.</text>
</comment>
<proteinExistence type="inferred from homology"/>
<evidence type="ECO:0000256" key="4">
    <source>
        <dbReference type="ARBA" id="ARBA00022592"/>
    </source>
</evidence>
<dbReference type="InterPro" id="IPR000210">
    <property type="entry name" value="BTB/POZ_dom"/>
</dbReference>
<feature type="transmembrane region" description="Helical" evidence="8">
    <location>
        <begin position="427"/>
        <end position="449"/>
    </location>
</feature>
<dbReference type="PANTHER" id="PTHR11101:SF67">
    <property type="entry name" value="PHOSPHATE TRANSPORTER"/>
    <property type="match status" value="1"/>
</dbReference>
<dbReference type="Pfam" id="PF00651">
    <property type="entry name" value="BTB"/>
    <property type="match status" value="1"/>
</dbReference>
<dbReference type="InterPro" id="IPR001204">
    <property type="entry name" value="Phos_transporter"/>
</dbReference>
<protein>
    <recommendedName>
        <fullName evidence="8">Phosphate transporter</fullName>
    </recommendedName>
</protein>
<dbReference type="GO" id="GO:0035435">
    <property type="term" value="P:phosphate ion transmembrane transport"/>
    <property type="evidence" value="ECO:0007669"/>
    <property type="project" value="TreeGrafter"/>
</dbReference>
<reference evidence="10" key="1">
    <citation type="submission" date="2020-09" db="EMBL/GenBank/DDBJ databases">
        <authorList>
            <person name="Kikuchi T."/>
        </authorList>
    </citation>
    <scope>NUCLEOTIDE SEQUENCE</scope>
    <source>
        <strain evidence="10">Ka4C1</strain>
    </source>
</reference>
<dbReference type="InterPro" id="IPR011333">
    <property type="entry name" value="SKP1/BTB/POZ_sf"/>
</dbReference>
<feature type="transmembrane region" description="Helical" evidence="8">
    <location>
        <begin position="661"/>
        <end position="681"/>
    </location>
</feature>
<dbReference type="GO" id="GO:0016020">
    <property type="term" value="C:membrane"/>
    <property type="evidence" value="ECO:0007669"/>
    <property type="project" value="UniProtKB-SubCell"/>
</dbReference>
<keyword evidence="5 8" id="KW-0812">Transmembrane</keyword>
<dbReference type="Proteomes" id="UP000659654">
    <property type="component" value="Unassembled WGS sequence"/>
</dbReference>
<feature type="transmembrane region" description="Helical" evidence="8">
    <location>
        <begin position="393"/>
        <end position="415"/>
    </location>
</feature>
<dbReference type="EMBL" id="CAJFDI010000005">
    <property type="protein sequence ID" value="CAD5232872.1"/>
    <property type="molecule type" value="Genomic_DNA"/>
</dbReference>